<dbReference type="Pfam" id="PF09661">
    <property type="entry name" value="DUF2398"/>
    <property type="match status" value="1"/>
</dbReference>
<protein>
    <submittedName>
        <fullName evidence="2">Uncharacterized protein (TIGR02678 family)</fullName>
    </submittedName>
</protein>
<dbReference type="AlphaFoldDB" id="A0A7W8HEH8"/>
<dbReference type="InterPro" id="IPR013494">
    <property type="entry name" value="CHP02678"/>
</dbReference>
<comment type="caution">
    <text evidence="2">The sequence shown here is derived from an EMBL/GenBank/DDBJ whole genome shotgun (WGS) entry which is preliminary data.</text>
</comment>
<evidence type="ECO:0000313" key="2">
    <source>
        <dbReference type="EMBL" id="MBB5266255.1"/>
    </source>
</evidence>
<dbReference type="Proteomes" id="UP000543642">
    <property type="component" value="Unassembled WGS sequence"/>
</dbReference>
<feature type="compositionally biased region" description="Basic and acidic residues" evidence="1">
    <location>
        <begin position="398"/>
        <end position="407"/>
    </location>
</feature>
<sequence>MKELETLFDRRWILKSEDREMYYKIRDSIGEIRKFATEKMGCQVIENALLVKMEKIPAIPEIFMGISSFGAKEEYAFLCILLMFLEDRDAQEQFILSQLTEYIGTNMPGESVDWTLYTNRRRLVKVLRYAESQGVLKVTDGSDDVFMDRENGEVLYENTGASRYFMRNFSRDIMEYTKPEDFQESDWFAMDEDRGIARRHRVYKRLLFSVGMYRGEGAEEDFEYLKYYGRRLADDLEQNFQGRLHIHRGSAFFIQGEDCRIGETFPGNTGMSDILLLCCGEIRKEVETGQWKREKDDTVSVPIVEFEQMIRNVKKDYEAGFIKGYREMPEGEFIRQVEDEMERWTMIRRNDGAQIIVIRPCAGKITGHYPEDFCGGQQPDGEGKKAADETNGSHPRKKPGEDKGERK</sequence>
<gene>
    <name evidence="2" type="ORF">HNP82_003412</name>
</gene>
<evidence type="ECO:0000256" key="1">
    <source>
        <dbReference type="SAM" id="MobiDB-lite"/>
    </source>
</evidence>
<dbReference type="RefSeq" id="WP_183776606.1">
    <property type="nucleotide sequence ID" value="NZ_JACHFW010000024.1"/>
</dbReference>
<reference evidence="2 3" key="1">
    <citation type="submission" date="2020-08" db="EMBL/GenBank/DDBJ databases">
        <title>Genomic Encyclopedia of Type Strains, Phase IV (KMG-IV): sequencing the most valuable type-strain genomes for metagenomic binning, comparative biology and taxonomic classification.</title>
        <authorList>
            <person name="Goeker M."/>
        </authorList>
    </citation>
    <scope>NUCLEOTIDE SEQUENCE [LARGE SCALE GENOMIC DNA]</scope>
    <source>
        <strain evidence="2 3">DSM 106146</strain>
    </source>
</reference>
<accession>A0A7W8HEH8</accession>
<keyword evidence="3" id="KW-1185">Reference proteome</keyword>
<name>A0A7W8HEH8_9FIRM</name>
<dbReference type="EMBL" id="JACHFW010000024">
    <property type="protein sequence ID" value="MBB5266255.1"/>
    <property type="molecule type" value="Genomic_DNA"/>
</dbReference>
<evidence type="ECO:0000313" key="3">
    <source>
        <dbReference type="Proteomes" id="UP000543642"/>
    </source>
</evidence>
<dbReference type="NCBIfam" id="TIGR02678">
    <property type="entry name" value="TIGR02678 family protein"/>
    <property type="match status" value="1"/>
</dbReference>
<feature type="region of interest" description="Disordered" evidence="1">
    <location>
        <begin position="372"/>
        <end position="407"/>
    </location>
</feature>
<proteinExistence type="predicted"/>
<organism evidence="2 3">
    <name type="scientific">Catenibacillus scindens</name>
    <dbReference type="NCBI Taxonomy" id="673271"/>
    <lineage>
        <taxon>Bacteria</taxon>
        <taxon>Bacillati</taxon>
        <taxon>Bacillota</taxon>
        <taxon>Clostridia</taxon>
        <taxon>Lachnospirales</taxon>
        <taxon>Lachnospiraceae</taxon>
        <taxon>Catenibacillus</taxon>
    </lineage>
</organism>